<dbReference type="OrthoDB" id="16747at2759"/>
<dbReference type="Pfam" id="PF02515">
    <property type="entry name" value="CoA_transf_3"/>
    <property type="match status" value="1"/>
</dbReference>
<sequence length="448" mass="47829">MGLSDGTPSFGMPPKPVLNQNLPLAGIRVVEFSGLAPGPFVGMVLADFGADVIRVDKTGTSLNPDSLCRGKRSIAVSPKNPEGHSILTQLIKSADVVIDPFRPGVLERLGLGPGDFTAEINGNGNGNKGLVFARLTGFQRTGPYANMAGHDINYIALSGVLSMLGQAGGPPQPPSNILGDFAGGSMICLLGILLALVERSRSGRGQVVEADMVTGARYVSSFLLLSSYLSHPAWGPVLNDGTDETRGKNTLDGGAPWYGVYRCRDGGWMSVGAIEPQFYKEMLSILRRVLPTAPAGTRHPSTKTQHDRETWPELRNYFTQCFAQLPRKEWERHFIRTDACVAPVLTRDEAALNGVLPAADVDNVADGNPVVPSPAPRLSRTPAQPPAGSAGGEWEHEGAEMLLTPGEHTDDILQELGIGSGDRRVDLYRQNAVDGPDRPASLEVKSKL</sequence>
<dbReference type="SUPFAM" id="SSF89796">
    <property type="entry name" value="CoA-transferase family III (CaiB/BaiF)"/>
    <property type="match status" value="1"/>
</dbReference>
<protein>
    <submittedName>
        <fullName evidence="3">CoA-transferase family III</fullName>
    </submittedName>
</protein>
<dbReference type="AlphaFoldDB" id="A0A317XGW1"/>
<dbReference type="InterPro" id="IPR003673">
    <property type="entry name" value="CoA-Trfase_fam_III"/>
</dbReference>
<reference evidence="3 4" key="1">
    <citation type="journal article" date="2018" name="Mol. Biol. Evol.">
        <title>Broad Genomic Sampling Reveals a Smut Pathogenic Ancestry of the Fungal Clade Ustilaginomycotina.</title>
        <authorList>
            <person name="Kijpornyongpan T."/>
            <person name="Mondo S.J."/>
            <person name="Barry K."/>
            <person name="Sandor L."/>
            <person name="Lee J."/>
            <person name="Lipzen A."/>
            <person name="Pangilinan J."/>
            <person name="LaButti K."/>
            <person name="Hainaut M."/>
            <person name="Henrissat B."/>
            <person name="Grigoriev I.V."/>
            <person name="Spatafora J.W."/>
            <person name="Aime M.C."/>
        </authorList>
    </citation>
    <scope>NUCLEOTIDE SEQUENCE [LARGE SCALE GENOMIC DNA]</scope>
    <source>
        <strain evidence="3 4">MCA 3645</strain>
    </source>
</reference>
<feature type="region of interest" description="Disordered" evidence="2">
    <location>
        <begin position="365"/>
        <end position="393"/>
    </location>
</feature>
<dbReference type="EMBL" id="KZ819221">
    <property type="protein sequence ID" value="PWY97102.1"/>
    <property type="molecule type" value="Genomic_DNA"/>
</dbReference>
<evidence type="ECO:0000256" key="1">
    <source>
        <dbReference type="ARBA" id="ARBA00008383"/>
    </source>
</evidence>
<dbReference type="PANTHER" id="PTHR48228:SF5">
    <property type="entry name" value="ALPHA-METHYLACYL-COA RACEMASE"/>
    <property type="match status" value="1"/>
</dbReference>
<dbReference type="InParanoid" id="A0A317XGW1"/>
<organism evidence="3 4">
    <name type="scientific">Testicularia cyperi</name>
    <dbReference type="NCBI Taxonomy" id="1882483"/>
    <lineage>
        <taxon>Eukaryota</taxon>
        <taxon>Fungi</taxon>
        <taxon>Dikarya</taxon>
        <taxon>Basidiomycota</taxon>
        <taxon>Ustilaginomycotina</taxon>
        <taxon>Ustilaginomycetes</taxon>
        <taxon>Ustilaginales</taxon>
        <taxon>Anthracoideaceae</taxon>
        <taxon>Testicularia</taxon>
    </lineage>
</organism>
<gene>
    <name evidence="3" type="ORF">BCV70DRAFT_203182</name>
</gene>
<keyword evidence="3" id="KW-0808">Transferase</keyword>
<dbReference type="GO" id="GO:0016740">
    <property type="term" value="F:transferase activity"/>
    <property type="evidence" value="ECO:0007669"/>
    <property type="project" value="UniProtKB-KW"/>
</dbReference>
<dbReference type="Proteomes" id="UP000246740">
    <property type="component" value="Unassembled WGS sequence"/>
</dbReference>
<name>A0A317XGW1_9BASI</name>
<keyword evidence="4" id="KW-1185">Reference proteome</keyword>
<evidence type="ECO:0000256" key="2">
    <source>
        <dbReference type="SAM" id="MobiDB-lite"/>
    </source>
</evidence>
<dbReference type="STRING" id="1882483.A0A317XGW1"/>
<dbReference type="Gene3D" id="3.30.1540.10">
    <property type="entry name" value="formyl-coa transferase, domain 3"/>
    <property type="match status" value="1"/>
</dbReference>
<dbReference type="Gene3D" id="3.40.50.10540">
    <property type="entry name" value="Crotonobetainyl-coa:carnitine coa-transferase, domain 1"/>
    <property type="match status" value="1"/>
</dbReference>
<evidence type="ECO:0000313" key="4">
    <source>
        <dbReference type="Proteomes" id="UP000246740"/>
    </source>
</evidence>
<dbReference type="PANTHER" id="PTHR48228">
    <property type="entry name" value="SUCCINYL-COA--D-CITRAMALATE COA-TRANSFERASE"/>
    <property type="match status" value="1"/>
</dbReference>
<accession>A0A317XGW1</accession>
<proteinExistence type="inferred from homology"/>
<dbReference type="InterPro" id="IPR023606">
    <property type="entry name" value="CoA-Trfase_III_dom_1_sf"/>
</dbReference>
<comment type="similarity">
    <text evidence="1">Belongs to the CoA-transferase III family.</text>
</comment>
<evidence type="ECO:0000313" key="3">
    <source>
        <dbReference type="EMBL" id="PWY97102.1"/>
    </source>
</evidence>
<dbReference type="InterPro" id="IPR044855">
    <property type="entry name" value="CoA-Trfase_III_dom3_sf"/>
</dbReference>
<dbReference type="InterPro" id="IPR050509">
    <property type="entry name" value="CoA-transferase_III"/>
</dbReference>